<evidence type="ECO:0000256" key="3">
    <source>
        <dbReference type="ARBA" id="ARBA00002938"/>
    </source>
</evidence>
<comment type="cofactor">
    <cofactor evidence="1">
        <name>a metal cation</name>
        <dbReference type="ChEBI" id="CHEBI:25213"/>
    </cofactor>
</comment>
<evidence type="ECO:0000256" key="11">
    <source>
        <dbReference type="PIRSR" id="PIRSR036565-2"/>
    </source>
</evidence>
<dbReference type="InterPro" id="IPR029035">
    <property type="entry name" value="DHS-like_NAD/FAD-binding_dom"/>
</dbReference>
<dbReference type="GO" id="GO:0005829">
    <property type="term" value="C:cytosol"/>
    <property type="evidence" value="ECO:0007669"/>
    <property type="project" value="TreeGrafter"/>
</dbReference>
<evidence type="ECO:0000259" key="14">
    <source>
        <dbReference type="Pfam" id="PF02775"/>
    </source>
</evidence>
<reference evidence="16 17" key="1">
    <citation type="journal article" date="2008" name="Proc. Natl. Acad. Sci. U.S.A.">
        <title>The genome of Cyanothece 51142, a unicellular diazotrophic cyanobacterium important in the marine nitrogen cycle.</title>
        <authorList>
            <person name="Welsh E.A."/>
            <person name="Liberton M."/>
            <person name="Stoeckel J."/>
            <person name="Loh T."/>
            <person name="Elvitigala T."/>
            <person name="Wang C."/>
            <person name="Wollam A."/>
            <person name="Fulton R.S."/>
            <person name="Clifton S.W."/>
            <person name="Jacobs J.M."/>
            <person name="Aurora R."/>
            <person name="Ghosh B.K."/>
            <person name="Sherman L.A."/>
            <person name="Smith R.D."/>
            <person name="Wilson R.K."/>
            <person name="Pakrasi H.B."/>
        </authorList>
    </citation>
    <scope>NUCLEOTIDE SEQUENCE [LARGE SCALE GENOMIC DNA]</scope>
    <source>
        <strain evidence="17">ATCC 51142 / BH68</strain>
    </source>
</reference>
<evidence type="ECO:0000256" key="12">
    <source>
        <dbReference type="RuleBase" id="RU362132"/>
    </source>
</evidence>
<keyword evidence="8 11" id="KW-0460">Magnesium</keyword>
<dbReference type="Proteomes" id="UP000001203">
    <property type="component" value="Chromosome linear"/>
</dbReference>
<feature type="domain" description="Thiamine pyrophosphate enzyme central" evidence="13">
    <location>
        <begin position="196"/>
        <end position="323"/>
    </location>
</feature>
<keyword evidence="10" id="KW-0456">Lyase</keyword>
<name>B1X298_CROS5</name>
<protein>
    <recommendedName>
        <fullName evidence="5">Alpha-keto-acid decarboxylase</fullName>
    </recommendedName>
</protein>
<dbReference type="KEGG" id="cyt:cce_4913"/>
<keyword evidence="17" id="KW-1185">Reference proteome</keyword>
<feature type="domain" description="Thiamine pyrophosphate enzyme TPP-binding" evidence="14">
    <location>
        <begin position="380"/>
        <end position="522"/>
    </location>
</feature>
<dbReference type="Pfam" id="PF00205">
    <property type="entry name" value="TPP_enzyme_M"/>
    <property type="match status" value="1"/>
</dbReference>
<evidence type="ECO:0000259" key="15">
    <source>
        <dbReference type="Pfam" id="PF02776"/>
    </source>
</evidence>
<evidence type="ECO:0000256" key="6">
    <source>
        <dbReference type="ARBA" id="ARBA00022723"/>
    </source>
</evidence>
<keyword evidence="7" id="KW-0210">Decarboxylase</keyword>
<keyword evidence="6 11" id="KW-0479">Metal-binding</keyword>
<dbReference type="GO" id="GO:0004737">
    <property type="term" value="F:pyruvate decarboxylase activity"/>
    <property type="evidence" value="ECO:0007669"/>
    <property type="project" value="TreeGrafter"/>
</dbReference>
<dbReference type="PANTHER" id="PTHR43452:SF30">
    <property type="entry name" value="PYRUVATE DECARBOXYLASE ISOZYME 1-RELATED"/>
    <property type="match status" value="1"/>
</dbReference>
<dbReference type="InterPro" id="IPR047213">
    <property type="entry name" value="TPP_PYR_PDC_IPDC-like"/>
</dbReference>
<dbReference type="InterPro" id="IPR047214">
    <property type="entry name" value="TPP_PDC_IPDC"/>
</dbReference>
<dbReference type="InterPro" id="IPR000399">
    <property type="entry name" value="TPP-bd_CS"/>
</dbReference>
<dbReference type="HOGENOM" id="CLU_013748_0_2_3"/>
<evidence type="ECO:0000313" key="17">
    <source>
        <dbReference type="Proteomes" id="UP000001203"/>
    </source>
</evidence>
<dbReference type="Gene3D" id="3.40.50.970">
    <property type="match status" value="2"/>
</dbReference>
<evidence type="ECO:0000256" key="1">
    <source>
        <dbReference type="ARBA" id="ARBA00001920"/>
    </source>
</evidence>
<dbReference type="PANTHER" id="PTHR43452">
    <property type="entry name" value="PYRUVATE DECARBOXYLASE"/>
    <property type="match status" value="1"/>
</dbReference>
<comment type="function">
    <text evidence="3">Decarboxylates branched-chain and aromatic alpha-keto acids to aldehydes.</text>
</comment>
<comment type="cofactor">
    <cofactor evidence="11">
        <name>Mg(2+)</name>
        <dbReference type="ChEBI" id="CHEBI:18420"/>
    </cofactor>
    <text evidence="11">Binds 1 Mg(2+) per subunit.</text>
</comment>
<dbReference type="GO" id="GO:0000949">
    <property type="term" value="P:aromatic amino acid family catabolic process to alcohol via Ehrlich pathway"/>
    <property type="evidence" value="ECO:0007669"/>
    <property type="project" value="TreeGrafter"/>
</dbReference>
<dbReference type="SUPFAM" id="SSF52518">
    <property type="entry name" value="Thiamin diphosphate-binding fold (THDP-binding)"/>
    <property type="match status" value="2"/>
</dbReference>
<feature type="binding site" evidence="11">
    <location>
        <position position="433"/>
    </location>
    <ligand>
        <name>Mg(2+)</name>
        <dbReference type="ChEBI" id="CHEBI:18420"/>
    </ligand>
</feature>
<dbReference type="OrthoDB" id="4494979at2"/>
<dbReference type="InterPro" id="IPR011766">
    <property type="entry name" value="TPP_enzyme_TPP-bd"/>
</dbReference>
<dbReference type="PIRSF" id="PIRSF036565">
    <property type="entry name" value="Pyruvt_ip_decrb"/>
    <property type="match status" value="1"/>
</dbReference>
<dbReference type="CDD" id="cd02005">
    <property type="entry name" value="TPP_PDC_IPDC"/>
    <property type="match status" value="1"/>
</dbReference>
<dbReference type="InterPro" id="IPR012001">
    <property type="entry name" value="Thiamin_PyroP_enz_TPP-bd_dom"/>
</dbReference>
<evidence type="ECO:0000259" key="13">
    <source>
        <dbReference type="Pfam" id="PF00205"/>
    </source>
</evidence>
<dbReference type="GO" id="GO:0030976">
    <property type="term" value="F:thiamine pyrophosphate binding"/>
    <property type="evidence" value="ECO:0007669"/>
    <property type="project" value="InterPro"/>
</dbReference>
<keyword evidence="16" id="KW-0670">Pyruvate</keyword>
<evidence type="ECO:0000256" key="2">
    <source>
        <dbReference type="ARBA" id="ARBA00001964"/>
    </source>
</evidence>
<organism evidence="16 17">
    <name type="scientific">Crocosphaera subtropica (strain ATCC 51142 / BH68)</name>
    <name type="common">Cyanothece sp. (strain ATCC 51142)</name>
    <dbReference type="NCBI Taxonomy" id="43989"/>
    <lineage>
        <taxon>Bacteria</taxon>
        <taxon>Bacillati</taxon>
        <taxon>Cyanobacteriota</taxon>
        <taxon>Cyanophyceae</taxon>
        <taxon>Oscillatoriophycideae</taxon>
        <taxon>Chroococcales</taxon>
        <taxon>Aphanothecaceae</taxon>
        <taxon>Crocosphaera</taxon>
        <taxon>Crocosphaera subtropica</taxon>
    </lineage>
</organism>
<comment type="similarity">
    <text evidence="4 12">Belongs to the TPP enzyme family.</text>
</comment>
<dbReference type="PROSITE" id="PS00187">
    <property type="entry name" value="TPP_ENZYMES"/>
    <property type="match status" value="1"/>
</dbReference>
<dbReference type="Gene3D" id="3.40.50.1220">
    <property type="entry name" value="TPP-binding domain"/>
    <property type="match status" value="1"/>
</dbReference>
<proteinExistence type="inferred from homology"/>
<gene>
    <name evidence="16" type="ordered locus">cce_4913</name>
</gene>
<dbReference type="Pfam" id="PF02775">
    <property type="entry name" value="TPP_enzyme_C"/>
    <property type="match status" value="1"/>
</dbReference>
<evidence type="ECO:0000256" key="10">
    <source>
        <dbReference type="ARBA" id="ARBA00023239"/>
    </source>
</evidence>
<dbReference type="CDD" id="cd07038">
    <property type="entry name" value="TPP_PYR_PDC_IPDC_like"/>
    <property type="match status" value="1"/>
</dbReference>
<feature type="binding site" evidence="11">
    <location>
        <position position="462"/>
    </location>
    <ligand>
        <name>Mg(2+)</name>
        <dbReference type="ChEBI" id="CHEBI:18420"/>
    </ligand>
</feature>
<dbReference type="EMBL" id="CP000807">
    <property type="protein sequence ID" value="ACB54259.1"/>
    <property type="molecule type" value="Genomic_DNA"/>
</dbReference>
<dbReference type="eggNOG" id="COG3961">
    <property type="taxonomic scope" value="Bacteria"/>
</dbReference>
<sequence length="548" mass="60621">MENNNSIGNYLIKRLLQLGVNHVFGVPGDFVLGFNKLLENSELKFINTCDEQGAGFAADAYARLKGLGVVCVTYCVGGLKIANTTAQCFAEKSPVVVISGSPGVNERIKNPLLHHKVKDFDTQYKVFQEITVASTVLDNPDTAYSEIERVLTAALRYKRPVYIEIPRNMVNVTLGANNKPSTNNSSSNPDALQEALEEAVNLINQAHHPVILAGVEIHRFQLQESLLKLVEKTNLPVAETLLGKSVINEMHPNNLGIYEGAMGKEFTRKYVEESDCVIALGTFLSDINLGIFTAKLNPQSFIDVNSEKTSIHFHNYENISLVDFLNGLLNADLKHRQVNLPSRFLLPTDFSVKPGQKITVQRLFERLNLFISNDIIVIADVGDALFAGADLVVHQKSRFLSPAYYASLGFAVPASIGAQMANPNLRPLVLVGDGAFQMTGMELSTIVRYGLNPIIIVLNNLGYGTERPMQDGTFNDILLWNYSQLPTIFNEGKGFDIRTEDELELALEESQTYTKGFCLLDVHLDPQDSSLALKRLTKALREKVYATI</sequence>
<evidence type="ECO:0000256" key="7">
    <source>
        <dbReference type="ARBA" id="ARBA00022793"/>
    </source>
</evidence>
<evidence type="ECO:0000256" key="5">
    <source>
        <dbReference type="ARBA" id="ARBA00020054"/>
    </source>
</evidence>
<accession>B1X298</accession>
<dbReference type="AlphaFoldDB" id="B1X298"/>
<dbReference type="STRING" id="43989.cce_4913"/>
<dbReference type="InterPro" id="IPR029061">
    <property type="entry name" value="THDP-binding"/>
</dbReference>
<evidence type="ECO:0000256" key="8">
    <source>
        <dbReference type="ARBA" id="ARBA00022842"/>
    </source>
</evidence>
<feature type="domain" description="Thiamine pyrophosphate enzyme N-terminal TPP-binding" evidence="15">
    <location>
        <begin position="7"/>
        <end position="108"/>
    </location>
</feature>
<feature type="binding site" evidence="11">
    <location>
        <position position="460"/>
    </location>
    <ligand>
        <name>Mg(2+)</name>
        <dbReference type="ChEBI" id="CHEBI:18420"/>
    </ligand>
</feature>
<dbReference type="RefSeq" id="WP_009546329.1">
    <property type="nucleotide sequence ID" value="NC_010547.1"/>
</dbReference>
<dbReference type="Pfam" id="PF02776">
    <property type="entry name" value="TPP_enzyme_N"/>
    <property type="match status" value="1"/>
</dbReference>
<dbReference type="InterPro" id="IPR012000">
    <property type="entry name" value="Thiamin_PyroP_enz_cen_dom"/>
</dbReference>
<dbReference type="InterPro" id="IPR012110">
    <property type="entry name" value="PDC/IPDC-like"/>
</dbReference>
<keyword evidence="9 12" id="KW-0786">Thiamine pyrophosphate</keyword>
<dbReference type="GO" id="GO:0000287">
    <property type="term" value="F:magnesium ion binding"/>
    <property type="evidence" value="ECO:0007669"/>
    <property type="project" value="InterPro"/>
</dbReference>
<evidence type="ECO:0000256" key="9">
    <source>
        <dbReference type="ARBA" id="ARBA00023052"/>
    </source>
</evidence>
<dbReference type="SUPFAM" id="SSF52467">
    <property type="entry name" value="DHS-like NAD/FAD-binding domain"/>
    <property type="match status" value="1"/>
</dbReference>
<comment type="cofactor">
    <cofactor evidence="2">
        <name>thiamine diphosphate</name>
        <dbReference type="ChEBI" id="CHEBI:58937"/>
    </cofactor>
</comment>
<evidence type="ECO:0000313" key="16">
    <source>
        <dbReference type="EMBL" id="ACB54259.1"/>
    </source>
</evidence>
<evidence type="ECO:0000256" key="4">
    <source>
        <dbReference type="ARBA" id="ARBA00007812"/>
    </source>
</evidence>